<dbReference type="AlphaFoldDB" id="A0A2I4F9L6"/>
<dbReference type="PANTHER" id="PTHR31286">
    <property type="entry name" value="GLYCINE-RICH CELL WALL STRUCTURAL PROTEIN 1.8-LIKE"/>
    <property type="match status" value="1"/>
</dbReference>
<dbReference type="OrthoDB" id="1002340at2759"/>
<dbReference type="Proteomes" id="UP000235220">
    <property type="component" value="Chromosome 6"/>
</dbReference>
<gene>
    <name evidence="2" type="primary">LOC108996770</name>
</gene>
<organism evidence="1 2">
    <name type="scientific">Juglans regia</name>
    <name type="common">English walnut</name>
    <dbReference type="NCBI Taxonomy" id="51240"/>
    <lineage>
        <taxon>Eukaryota</taxon>
        <taxon>Viridiplantae</taxon>
        <taxon>Streptophyta</taxon>
        <taxon>Embryophyta</taxon>
        <taxon>Tracheophyta</taxon>
        <taxon>Spermatophyta</taxon>
        <taxon>Magnoliopsida</taxon>
        <taxon>eudicotyledons</taxon>
        <taxon>Gunneridae</taxon>
        <taxon>Pentapetalae</taxon>
        <taxon>rosids</taxon>
        <taxon>fabids</taxon>
        <taxon>Fagales</taxon>
        <taxon>Juglandaceae</taxon>
        <taxon>Juglans</taxon>
    </lineage>
</organism>
<dbReference type="Gramene" id="Jr06_02900_p1">
    <property type="protein sequence ID" value="cds.Jr06_02900_p1"/>
    <property type="gene ID" value="Jr06_02900"/>
</dbReference>
<dbReference type="GeneID" id="108996770"/>
<reference evidence="2" key="1">
    <citation type="submission" date="2025-08" db="UniProtKB">
        <authorList>
            <consortium name="RefSeq"/>
        </authorList>
    </citation>
    <scope>IDENTIFICATION</scope>
    <source>
        <tissue evidence="2">Leaves</tissue>
    </source>
</reference>
<name>A0A2I4F9L6_JUGRE</name>
<keyword evidence="1" id="KW-1185">Reference proteome</keyword>
<sequence length="240" mass="27631">MAAVEPPLGSSASGRPHSFAELVSHTPTQLPEVVVPIRAPKLIDGLTCVIFTREEIEKLAQCFCFSLVMKFLLQRPFLDEIRAFIRNRWGLDKQPIVSSMRRARNMFLRFSNEGDFFKAFSRENNEVDGKYYRIFSWNPDFSEENEPSTVPVWVTLPGLPPNLYHESFLRSLALPFGKYIQRYNSMRCASRTDGARICVEMDAVVDPIPGFWIGDPRQPSSRYQEIIYENLQAYCAHCHI</sequence>
<evidence type="ECO:0000313" key="1">
    <source>
        <dbReference type="Proteomes" id="UP000235220"/>
    </source>
</evidence>
<protein>
    <submittedName>
        <fullName evidence="2">Uncharacterized protein LOC108996770</fullName>
    </submittedName>
</protein>
<dbReference type="KEGG" id="jre:108996770"/>
<dbReference type="RefSeq" id="XP_018828330.1">
    <property type="nucleotide sequence ID" value="XM_018972785.1"/>
</dbReference>
<evidence type="ECO:0000313" key="2">
    <source>
        <dbReference type="RefSeq" id="XP_018828330.1"/>
    </source>
</evidence>
<accession>A0A2I4F9L6</accession>
<dbReference type="InterPro" id="IPR040256">
    <property type="entry name" value="At4g02000-like"/>
</dbReference>
<dbReference type="PANTHER" id="PTHR31286:SF99">
    <property type="entry name" value="DUF4283 DOMAIN-CONTAINING PROTEIN"/>
    <property type="match status" value="1"/>
</dbReference>
<proteinExistence type="predicted"/>